<evidence type="ECO:0000313" key="2">
    <source>
        <dbReference type="Proteomes" id="UP001576774"/>
    </source>
</evidence>
<evidence type="ECO:0008006" key="3">
    <source>
        <dbReference type="Google" id="ProtNLM"/>
    </source>
</evidence>
<dbReference type="Proteomes" id="UP001576774">
    <property type="component" value="Unassembled WGS sequence"/>
</dbReference>
<accession>A0ABV4X2W6</accession>
<protein>
    <recommendedName>
        <fullName evidence="3">SpoVT-AbrB domain-containing protein</fullName>
    </recommendedName>
</protein>
<reference evidence="1 2" key="1">
    <citation type="submission" date="2024-09" db="EMBL/GenBank/DDBJ databases">
        <title>Floridaenema gen nov. (Aerosakkonemataceae, Aerosakkonematales ord. nov., Cyanobacteria) from benthic tropical and subtropical fresh waters, with the description of four new species.</title>
        <authorList>
            <person name="Moretto J.A."/>
            <person name="Berthold D.E."/>
            <person name="Lefler F.W."/>
            <person name="Huang I.-S."/>
            <person name="Laughinghouse H. IV."/>
        </authorList>
    </citation>
    <scope>NUCLEOTIDE SEQUENCE [LARGE SCALE GENOMIC DNA]</scope>
    <source>
        <strain evidence="1 2">BLCC-F46</strain>
    </source>
</reference>
<gene>
    <name evidence="1" type="ORF">ACE1CC_09590</name>
</gene>
<organism evidence="1 2">
    <name type="scientific">Floridaenema aerugineum BLCC-F46</name>
    <dbReference type="NCBI Taxonomy" id="3153654"/>
    <lineage>
        <taxon>Bacteria</taxon>
        <taxon>Bacillati</taxon>
        <taxon>Cyanobacteriota</taxon>
        <taxon>Cyanophyceae</taxon>
        <taxon>Oscillatoriophycideae</taxon>
        <taxon>Aerosakkonematales</taxon>
        <taxon>Aerosakkonemataceae</taxon>
        <taxon>Floridanema</taxon>
        <taxon>Floridanema aerugineum</taxon>
    </lineage>
</organism>
<keyword evidence="2" id="KW-1185">Reference proteome</keyword>
<name>A0ABV4X2W6_9CYAN</name>
<sequence>MLTGFEFETRTKDGLIQIPEEYKEDFGDGTEVKVIILKSAKKISKTGMFAEMMRNPVKVEGLRSMKRDEIYDR</sequence>
<comment type="caution">
    <text evidence="1">The sequence shown here is derived from an EMBL/GenBank/DDBJ whole genome shotgun (WGS) entry which is preliminary data.</text>
</comment>
<proteinExistence type="predicted"/>
<dbReference type="EMBL" id="JBHFNQ010000073">
    <property type="protein sequence ID" value="MFB2877128.1"/>
    <property type="molecule type" value="Genomic_DNA"/>
</dbReference>
<dbReference type="RefSeq" id="WP_413270239.1">
    <property type="nucleotide sequence ID" value="NZ_JBHFNQ010000073.1"/>
</dbReference>
<evidence type="ECO:0000313" key="1">
    <source>
        <dbReference type="EMBL" id="MFB2877128.1"/>
    </source>
</evidence>